<gene>
    <name evidence="1" type="ORF">UFOVP61_15</name>
</gene>
<reference evidence="1" key="1">
    <citation type="submission" date="2020-04" db="EMBL/GenBank/DDBJ databases">
        <authorList>
            <person name="Chiriac C."/>
            <person name="Salcher M."/>
            <person name="Ghai R."/>
            <person name="Kavagutti S V."/>
        </authorList>
    </citation>
    <scope>NUCLEOTIDE SEQUENCE</scope>
</reference>
<dbReference type="EMBL" id="LR796184">
    <property type="protein sequence ID" value="CAB4124535.1"/>
    <property type="molecule type" value="Genomic_DNA"/>
</dbReference>
<name>A0A6J5KTT7_9CAUD</name>
<accession>A0A6J5KTT7</accession>
<protein>
    <submittedName>
        <fullName evidence="1">Uncharacterized protein</fullName>
    </submittedName>
</protein>
<proteinExistence type="predicted"/>
<organism evidence="1">
    <name type="scientific">uncultured Caudovirales phage</name>
    <dbReference type="NCBI Taxonomy" id="2100421"/>
    <lineage>
        <taxon>Viruses</taxon>
        <taxon>Duplodnaviria</taxon>
        <taxon>Heunggongvirae</taxon>
        <taxon>Uroviricota</taxon>
        <taxon>Caudoviricetes</taxon>
        <taxon>Peduoviridae</taxon>
        <taxon>Maltschvirus</taxon>
        <taxon>Maltschvirus maltsch</taxon>
    </lineage>
</organism>
<evidence type="ECO:0000313" key="1">
    <source>
        <dbReference type="EMBL" id="CAB4124535.1"/>
    </source>
</evidence>
<sequence length="135" mass="14744">MDIFEIRRANLRKLSTQWGGPTTLSKRLGYSNGSFIAQLAGPHPSREVSEKVARGIEATLALPTGWLDGVKPDRPPIDDDTLAQSVRAVAVAVEASKTKPSPDQFAELVAMTYEHSVTHGGCDESYINRLVRLLK</sequence>